<dbReference type="Proteomes" id="UP000195766">
    <property type="component" value="Unassembled WGS sequence"/>
</dbReference>
<organism evidence="2 3">
    <name type="scientific">Brevundimonas diminuta 3F5N</name>
    <dbReference type="NCBI Taxonomy" id="1255603"/>
    <lineage>
        <taxon>Bacteria</taxon>
        <taxon>Pseudomonadati</taxon>
        <taxon>Pseudomonadota</taxon>
        <taxon>Alphaproteobacteria</taxon>
        <taxon>Caulobacterales</taxon>
        <taxon>Caulobacteraceae</taxon>
        <taxon>Brevundimonas</taxon>
    </lineage>
</organism>
<dbReference type="EMBL" id="FUIE01000032">
    <property type="protein sequence ID" value="SJM56856.1"/>
    <property type="molecule type" value="Genomic_DNA"/>
</dbReference>
<sequence>MSNPINGLILVLLAVAVLVVLAAAPLGGRLSAETRRRVELELALVFFPIGVALLIWRAAGLMAAGDKPAALGAVVFTLFIAWSAVRTIWARRKRLPEGSAAS</sequence>
<accession>A0A1R4FLS8</accession>
<protein>
    <submittedName>
        <fullName evidence="2">Uncharacterized protein</fullName>
    </submittedName>
</protein>
<evidence type="ECO:0000313" key="3">
    <source>
        <dbReference type="Proteomes" id="UP000195766"/>
    </source>
</evidence>
<proteinExistence type="predicted"/>
<evidence type="ECO:0000313" key="2">
    <source>
        <dbReference type="EMBL" id="SJM56856.1"/>
    </source>
</evidence>
<feature type="transmembrane region" description="Helical" evidence="1">
    <location>
        <begin position="69"/>
        <end position="89"/>
    </location>
</feature>
<dbReference type="OrthoDB" id="7207025at2"/>
<feature type="transmembrane region" description="Helical" evidence="1">
    <location>
        <begin position="40"/>
        <end position="63"/>
    </location>
</feature>
<keyword evidence="1" id="KW-0812">Transmembrane</keyword>
<evidence type="ECO:0000256" key="1">
    <source>
        <dbReference type="SAM" id="Phobius"/>
    </source>
</evidence>
<name>A0A1R4FLS8_BREDI</name>
<keyword evidence="1" id="KW-1133">Transmembrane helix</keyword>
<feature type="transmembrane region" description="Helical" evidence="1">
    <location>
        <begin position="6"/>
        <end position="28"/>
    </location>
</feature>
<reference evidence="2 3" key="1">
    <citation type="submission" date="2017-02" db="EMBL/GenBank/DDBJ databases">
        <authorList>
            <person name="Peterson S.W."/>
        </authorList>
    </citation>
    <scope>NUCLEOTIDE SEQUENCE [LARGE SCALE GENOMIC DNA]</scope>
    <source>
        <strain evidence="2 3">3F5N</strain>
    </source>
</reference>
<gene>
    <name evidence="2" type="ORF">FM111_05575</name>
</gene>
<keyword evidence="1" id="KW-0472">Membrane</keyword>
<dbReference type="AlphaFoldDB" id="A0A1R4FLS8"/>
<dbReference type="RefSeq" id="WP_087139854.1">
    <property type="nucleotide sequence ID" value="NZ_FUIE01000032.1"/>
</dbReference>